<dbReference type="InterPro" id="IPR001789">
    <property type="entry name" value="Sig_transdc_resp-reg_receiver"/>
</dbReference>
<sequence length="226" mass="26166">MEKKDIHVLMVDDHKMTLVGYSAALQQMSEEVGSYTFTVHHATSFDMALQTLNHTYRNQPLHLVFLDIQLPKGLDLKYQTGEDLGIDIRKRFPDTKILVITTFNNNLLIQNVLESINPEGLLIKGDLTPDTFSQAILEVLDDPPYFSKTVTKYLRKQHIHPYHLDRLDRLILYYISDGKLTKNLPLYVPLSLPGIEKRKKRLKEIFIVEDGNDFDLVRRAKEEGFL</sequence>
<name>A0A1G7JF62_9FLAO</name>
<dbReference type="Proteomes" id="UP000199321">
    <property type="component" value="Unassembled WGS sequence"/>
</dbReference>
<accession>A0A1G7JF62</accession>
<keyword evidence="1" id="KW-0597">Phosphoprotein</keyword>
<dbReference type="OrthoDB" id="651456at2"/>
<dbReference type="GO" id="GO:0000160">
    <property type="term" value="P:phosphorelay signal transduction system"/>
    <property type="evidence" value="ECO:0007669"/>
    <property type="project" value="InterPro"/>
</dbReference>
<dbReference type="STRING" id="227084.SAMN05421855_1126"/>
<dbReference type="EMBL" id="FNBA01000012">
    <property type="protein sequence ID" value="SDF23556.1"/>
    <property type="molecule type" value="Genomic_DNA"/>
</dbReference>
<proteinExistence type="predicted"/>
<evidence type="ECO:0000313" key="4">
    <source>
        <dbReference type="Proteomes" id="UP000199321"/>
    </source>
</evidence>
<evidence type="ECO:0000313" key="3">
    <source>
        <dbReference type="EMBL" id="SDF23556.1"/>
    </source>
</evidence>
<feature type="domain" description="Response regulatory" evidence="2">
    <location>
        <begin position="7"/>
        <end position="140"/>
    </location>
</feature>
<dbReference type="SUPFAM" id="SSF52172">
    <property type="entry name" value="CheY-like"/>
    <property type="match status" value="1"/>
</dbReference>
<evidence type="ECO:0000256" key="1">
    <source>
        <dbReference type="PROSITE-ProRule" id="PRU00169"/>
    </source>
</evidence>
<feature type="modified residue" description="4-aspartylphosphate" evidence="1">
    <location>
        <position position="67"/>
    </location>
</feature>
<keyword evidence="3" id="KW-0238">DNA-binding</keyword>
<dbReference type="PROSITE" id="PS50110">
    <property type="entry name" value="RESPONSE_REGULATORY"/>
    <property type="match status" value="1"/>
</dbReference>
<gene>
    <name evidence="3" type="ORF">SAMN05421855_1126</name>
</gene>
<dbReference type="GO" id="GO:0003677">
    <property type="term" value="F:DNA binding"/>
    <property type="evidence" value="ECO:0007669"/>
    <property type="project" value="UniProtKB-KW"/>
</dbReference>
<dbReference type="AlphaFoldDB" id="A0A1G7JF62"/>
<reference evidence="3 4" key="1">
    <citation type="submission" date="2016-10" db="EMBL/GenBank/DDBJ databases">
        <authorList>
            <person name="de Groot N.N."/>
        </authorList>
    </citation>
    <scope>NUCLEOTIDE SEQUENCE [LARGE SCALE GENOMIC DNA]</scope>
    <source>
        <strain evidence="3 4">DSM 16195</strain>
    </source>
</reference>
<evidence type="ECO:0000259" key="2">
    <source>
        <dbReference type="PROSITE" id="PS50110"/>
    </source>
</evidence>
<dbReference type="Gene3D" id="3.40.50.2300">
    <property type="match status" value="1"/>
</dbReference>
<keyword evidence="4" id="KW-1185">Reference proteome</keyword>
<dbReference type="InterPro" id="IPR011006">
    <property type="entry name" value="CheY-like_superfamily"/>
</dbReference>
<protein>
    <submittedName>
        <fullName evidence="3">DNA-binding response regulator, NarL/FixJ family, contains REC and HTH domains</fullName>
    </submittedName>
</protein>
<organism evidence="3 4">
    <name type="scientific">Ulvibacter litoralis</name>
    <dbReference type="NCBI Taxonomy" id="227084"/>
    <lineage>
        <taxon>Bacteria</taxon>
        <taxon>Pseudomonadati</taxon>
        <taxon>Bacteroidota</taxon>
        <taxon>Flavobacteriia</taxon>
        <taxon>Flavobacteriales</taxon>
        <taxon>Flavobacteriaceae</taxon>
        <taxon>Ulvibacter</taxon>
    </lineage>
</organism>
<dbReference type="RefSeq" id="WP_093145443.1">
    <property type="nucleotide sequence ID" value="NZ_BMWO01000016.1"/>
</dbReference>